<name>A0AAW2MBK4_9LAMI</name>
<accession>A0AAW2MBK4</accession>
<proteinExistence type="predicted"/>
<reference evidence="2" key="2">
    <citation type="journal article" date="2024" name="Plant">
        <title>Genomic evolution and insights into agronomic trait innovations of Sesamum species.</title>
        <authorList>
            <person name="Miao H."/>
            <person name="Wang L."/>
            <person name="Qu L."/>
            <person name="Liu H."/>
            <person name="Sun Y."/>
            <person name="Le M."/>
            <person name="Wang Q."/>
            <person name="Wei S."/>
            <person name="Zheng Y."/>
            <person name="Lin W."/>
            <person name="Duan Y."/>
            <person name="Cao H."/>
            <person name="Xiong S."/>
            <person name="Wang X."/>
            <person name="Wei L."/>
            <person name="Li C."/>
            <person name="Ma Q."/>
            <person name="Ju M."/>
            <person name="Zhao R."/>
            <person name="Li G."/>
            <person name="Mu C."/>
            <person name="Tian Q."/>
            <person name="Mei H."/>
            <person name="Zhang T."/>
            <person name="Gao T."/>
            <person name="Zhang H."/>
        </authorList>
    </citation>
    <scope>NUCLEOTIDE SEQUENCE</scope>
    <source>
        <strain evidence="2">G01</strain>
    </source>
</reference>
<reference evidence="2" key="1">
    <citation type="submission" date="2020-06" db="EMBL/GenBank/DDBJ databases">
        <authorList>
            <person name="Li T."/>
            <person name="Hu X."/>
            <person name="Zhang T."/>
            <person name="Song X."/>
            <person name="Zhang H."/>
            <person name="Dai N."/>
            <person name="Sheng W."/>
            <person name="Hou X."/>
            <person name="Wei L."/>
        </authorList>
    </citation>
    <scope>NUCLEOTIDE SEQUENCE</scope>
    <source>
        <strain evidence="2">G01</strain>
        <tissue evidence="2">Leaf</tissue>
    </source>
</reference>
<gene>
    <name evidence="2" type="ORF">Sangu_1825600</name>
</gene>
<evidence type="ECO:0000256" key="1">
    <source>
        <dbReference type="SAM" id="MobiDB-lite"/>
    </source>
</evidence>
<organism evidence="2">
    <name type="scientific">Sesamum angustifolium</name>
    <dbReference type="NCBI Taxonomy" id="2727405"/>
    <lineage>
        <taxon>Eukaryota</taxon>
        <taxon>Viridiplantae</taxon>
        <taxon>Streptophyta</taxon>
        <taxon>Embryophyta</taxon>
        <taxon>Tracheophyta</taxon>
        <taxon>Spermatophyta</taxon>
        <taxon>Magnoliopsida</taxon>
        <taxon>eudicotyledons</taxon>
        <taxon>Gunneridae</taxon>
        <taxon>Pentapetalae</taxon>
        <taxon>asterids</taxon>
        <taxon>lamiids</taxon>
        <taxon>Lamiales</taxon>
        <taxon>Pedaliaceae</taxon>
        <taxon>Sesamum</taxon>
    </lineage>
</organism>
<comment type="caution">
    <text evidence="2">The sequence shown here is derived from an EMBL/GenBank/DDBJ whole genome shotgun (WGS) entry which is preliminary data.</text>
</comment>
<feature type="region of interest" description="Disordered" evidence="1">
    <location>
        <begin position="55"/>
        <end position="83"/>
    </location>
</feature>
<dbReference type="EMBL" id="JACGWK010000011">
    <property type="protein sequence ID" value="KAL0327476.1"/>
    <property type="molecule type" value="Genomic_DNA"/>
</dbReference>
<dbReference type="AlphaFoldDB" id="A0AAW2MBK4"/>
<protein>
    <submittedName>
        <fullName evidence="2">Uncharacterized protein</fullName>
    </submittedName>
</protein>
<evidence type="ECO:0000313" key="2">
    <source>
        <dbReference type="EMBL" id="KAL0327476.1"/>
    </source>
</evidence>
<sequence>MVDPPRRNTSSKTSIEEVSPTLLGAIQQIVSMAIREQVATLALVRVAILSDVDVPEDKAEESATVPTPPVVARQGPPQLTPQEVHPQWLARLECFQKGLQDIQ</sequence>